<reference evidence="7" key="2">
    <citation type="journal article" date="2021" name="Sci. Data">
        <title>Chromosome-scale genome sequencing, assembly and annotation of six genomes from subfamily Leishmaniinae.</title>
        <authorList>
            <person name="Almutairi H."/>
            <person name="Urbaniak M.D."/>
            <person name="Bates M.D."/>
            <person name="Jariyapan N."/>
            <person name="Kwakye-Nuako G."/>
            <person name="Thomaz Soccol V."/>
            <person name="Al-Salem W.S."/>
            <person name="Dillon R.J."/>
            <person name="Bates P.A."/>
            <person name="Gatherer D."/>
        </authorList>
    </citation>
    <scope>NUCLEOTIDE SEQUENCE [LARGE SCALE GENOMIC DNA]</scope>
</reference>
<dbReference type="Proteomes" id="UP000674143">
    <property type="component" value="Unassembled WGS sequence"/>
</dbReference>
<dbReference type="Pfam" id="PF00641">
    <property type="entry name" value="Zn_ribbon_RanBP"/>
    <property type="match status" value="2"/>
</dbReference>
<feature type="domain" description="RanBP2-type" evidence="5">
    <location>
        <begin position="100"/>
        <end position="129"/>
    </location>
</feature>
<dbReference type="AlphaFoldDB" id="A0A836GBW2"/>
<evidence type="ECO:0000256" key="3">
    <source>
        <dbReference type="ARBA" id="ARBA00022833"/>
    </source>
</evidence>
<keyword evidence="2 4" id="KW-0863">Zinc-finger</keyword>
<dbReference type="EMBL" id="JAFHLR010000033">
    <property type="protein sequence ID" value="KAG5469254.1"/>
    <property type="molecule type" value="Genomic_DNA"/>
</dbReference>
<gene>
    <name evidence="6" type="ORF">LSCM4_02652</name>
</gene>
<dbReference type="SMART" id="SM00547">
    <property type="entry name" value="ZnF_RBZ"/>
    <property type="match status" value="5"/>
</dbReference>
<comment type="caution">
    <text evidence="6">The sequence shown here is derived from an EMBL/GenBank/DDBJ whole genome shotgun (WGS) entry which is preliminary data.</text>
</comment>
<evidence type="ECO:0000256" key="4">
    <source>
        <dbReference type="PROSITE-ProRule" id="PRU00322"/>
    </source>
</evidence>
<organism evidence="6 7">
    <name type="scientific">Leishmania orientalis</name>
    <dbReference type="NCBI Taxonomy" id="2249476"/>
    <lineage>
        <taxon>Eukaryota</taxon>
        <taxon>Discoba</taxon>
        <taxon>Euglenozoa</taxon>
        <taxon>Kinetoplastea</taxon>
        <taxon>Metakinetoplastina</taxon>
        <taxon>Trypanosomatida</taxon>
        <taxon>Trypanosomatidae</taxon>
        <taxon>Leishmaniinae</taxon>
        <taxon>Leishmania</taxon>
    </lineage>
</organism>
<dbReference type="KEGG" id="loi:92358613"/>
<keyword evidence="3" id="KW-0862">Zinc</keyword>
<keyword evidence="7" id="KW-1185">Reference proteome</keyword>
<dbReference type="RefSeq" id="XP_067060231.1">
    <property type="nucleotide sequence ID" value="XM_067204679.1"/>
</dbReference>
<dbReference type="PANTHER" id="PTHR23111">
    <property type="entry name" value="ZINC FINGER PROTEIN"/>
    <property type="match status" value="1"/>
</dbReference>
<dbReference type="PROSITE" id="PS01358">
    <property type="entry name" value="ZF_RANBP2_1"/>
    <property type="match status" value="2"/>
</dbReference>
<keyword evidence="1" id="KW-0479">Metal-binding</keyword>
<dbReference type="GeneID" id="92358613"/>
<protein>
    <recommendedName>
        <fullName evidence="5">RanBP2-type domain-containing protein</fullName>
    </recommendedName>
</protein>
<proteinExistence type="predicted"/>
<dbReference type="InterPro" id="IPR036443">
    <property type="entry name" value="Znf_RanBP2_sf"/>
</dbReference>
<accession>A0A836GBW2</accession>
<feature type="domain" description="RanBP2-type" evidence="5">
    <location>
        <begin position="228"/>
        <end position="257"/>
    </location>
</feature>
<dbReference type="GO" id="GO:0003729">
    <property type="term" value="F:mRNA binding"/>
    <property type="evidence" value="ECO:0007669"/>
    <property type="project" value="TreeGrafter"/>
</dbReference>
<evidence type="ECO:0000259" key="5">
    <source>
        <dbReference type="PROSITE" id="PS50199"/>
    </source>
</evidence>
<dbReference type="InterPro" id="IPR001876">
    <property type="entry name" value="Znf_RanBP2"/>
</dbReference>
<dbReference type="Gene3D" id="4.10.1060.10">
    <property type="entry name" value="Zinc finger, RanBP2-type"/>
    <property type="match status" value="4"/>
</dbReference>
<dbReference type="PANTHER" id="PTHR23111:SF40">
    <property type="entry name" value="RNA-BINDING PROTEIN INVOLVED IN HETEROCHROMATIN ASSEMBLY-RELATED"/>
    <property type="match status" value="1"/>
</dbReference>
<name>A0A836GBW2_9TRYP</name>
<evidence type="ECO:0000313" key="7">
    <source>
        <dbReference type="Proteomes" id="UP000674143"/>
    </source>
</evidence>
<evidence type="ECO:0000313" key="6">
    <source>
        <dbReference type="EMBL" id="KAG5469254.1"/>
    </source>
</evidence>
<reference evidence="7" key="1">
    <citation type="journal article" date="2021" name="Microbiol. Resour. Announc.">
        <title>LGAAP: Leishmaniinae Genome Assembly and Annotation Pipeline.</title>
        <authorList>
            <person name="Almutairi H."/>
            <person name="Urbaniak M.D."/>
            <person name="Bates M.D."/>
            <person name="Jariyapan N."/>
            <person name="Kwakye-Nuako G."/>
            <person name="Thomaz-Soccol V."/>
            <person name="Al-Salem W.S."/>
            <person name="Dillon R.J."/>
            <person name="Bates P.A."/>
            <person name="Gatherer D."/>
        </authorList>
    </citation>
    <scope>NUCLEOTIDE SEQUENCE [LARGE SCALE GENOMIC DNA]</scope>
</reference>
<feature type="domain" description="RanBP2-type" evidence="5">
    <location>
        <begin position="186"/>
        <end position="214"/>
    </location>
</feature>
<dbReference type="GO" id="GO:0008270">
    <property type="term" value="F:zinc ion binding"/>
    <property type="evidence" value="ECO:0007669"/>
    <property type="project" value="UniProtKB-KW"/>
</dbReference>
<dbReference type="SUPFAM" id="SSF90209">
    <property type="entry name" value="Ran binding protein zinc finger-like"/>
    <property type="match status" value="3"/>
</dbReference>
<dbReference type="SMR" id="A0A836GBW2"/>
<sequence length="305" mass="33548">MLQLRGLVRVKPHLLQRCPLPVCRTDRRYAALAPGKWKCECGLHNFDFHFECYSCHMKRTDLPATKPISPLSLLSDMRMDDDDLADTPDSSAGEDNVHIVEGAWMCPACYTFNGARRVACTHCRQTRPLLRPREAADKRLDNHEGGLEKAAMTASLATWEAQTGVAAAAAFPSRRSDESVPPQPFKKGDWYCVCGAHNFSRNTNCLKCQAPRTSSKSEAVGNGLSGNRCTDWTCPECEMYNFSWRKVCKRCNRAQPATDGESSSAQPDSITARGVASGWVCQACHSLNPAEGAVMCVICGSPKRA</sequence>
<dbReference type="PROSITE" id="PS50199">
    <property type="entry name" value="ZF_RANBP2_2"/>
    <property type="match status" value="3"/>
</dbReference>
<evidence type="ECO:0000256" key="1">
    <source>
        <dbReference type="ARBA" id="ARBA00022723"/>
    </source>
</evidence>
<evidence type="ECO:0000256" key="2">
    <source>
        <dbReference type="ARBA" id="ARBA00022771"/>
    </source>
</evidence>